<organism evidence="2 3">
    <name type="scientific">Pseudarthrobacter siccitolerans</name>
    <dbReference type="NCBI Taxonomy" id="861266"/>
    <lineage>
        <taxon>Bacteria</taxon>
        <taxon>Bacillati</taxon>
        <taxon>Actinomycetota</taxon>
        <taxon>Actinomycetes</taxon>
        <taxon>Micrococcales</taxon>
        <taxon>Micrococcaceae</taxon>
        <taxon>Pseudarthrobacter</taxon>
    </lineage>
</organism>
<evidence type="ECO:0000313" key="2">
    <source>
        <dbReference type="EMBL" id="MDQ0672971.1"/>
    </source>
</evidence>
<keyword evidence="3" id="KW-1185">Reference proteome</keyword>
<comment type="caution">
    <text evidence="2">The sequence shown here is derived from an EMBL/GenBank/DDBJ whole genome shotgun (WGS) entry which is preliminary data.</text>
</comment>
<dbReference type="RefSeq" id="WP_306633692.1">
    <property type="nucleotide sequence ID" value="NZ_JAUSXB010000001.1"/>
</dbReference>
<reference evidence="2 3" key="1">
    <citation type="submission" date="2023-07" db="EMBL/GenBank/DDBJ databases">
        <title>Comparative genomics of wheat-associated soil bacteria to identify genetic determinants of phenazine resistance.</title>
        <authorList>
            <person name="Mouncey N."/>
        </authorList>
    </citation>
    <scope>NUCLEOTIDE SEQUENCE [LARGE SCALE GENOMIC DNA]</scope>
    <source>
        <strain evidence="2 3">W1I3</strain>
    </source>
</reference>
<name>A0ABU0PGA3_9MICC</name>
<sequence length="164" mass="16939">MSTEASPEVKPPANRTKLILIVIGALVVVLLAIIAIAVSSQAIRAGEEAAAKESAIAQESKMAAIAAAGEKALADQRAEDAKDASYVCEQRLLKVHPTATVQAGKTKSTYKASDGSYDTVGAYTDAPKGNTIPMQFKCSSTKGSGTSWTVFLSNDGHGSKIPGT</sequence>
<evidence type="ECO:0000313" key="3">
    <source>
        <dbReference type="Proteomes" id="UP001236806"/>
    </source>
</evidence>
<feature type="transmembrane region" description="Helical" evidence="1">
    <location>
        <begin position="18"/>
        <end position="38"/>
    </location>
</feature>
<evidence type="ECO:0000256" key="1">
    <source>
        <dbReference type="SAM" id="Phobius"/>
    </source>
</evidence>
<gene>
    <name evidence="2" type="ORF">QFZ36_000532</name>
</gene>
<dbReference type="EMBL" id="JAUSXB010000001">
    <property type="protein sequence ID" value="MDQ0672971.1"/>
    <property type="molecule type" value="Genomic_DNA"/>
</dbReference>
<dbReference type="Proteomes" id="UP001236806">
    <property type="component" value="Unassembled WGS sequence"/>
</dbReference>
<keyword evidence="1" id="KW-1133">Transmembrane helix</keyword>
<keyword evidence="1" id="KW-0812">Transmembrane</keyword>
<protein>
    <submittedName>
        <fullName evidence="2">Uncharacterized protein</fullName>
    </submittedName>
</protein>
<keyword evidence="1" id="KW-0472">Membrane</keyword>
<proteinExistence type="predicted"/>
<accession>A0ABU0PGA3</accession>